<keyword evidence="2" id="KW-1185">Reference proteome</keyword>
<evidence type="ECO:0000313" key="2">
    <source>
        <dbReference type="Proteomes" id="UP000275925"/>
    </source>
</evidence>
<organism evidence="1 2">
    <name type="scientific">Candidatus Termititenax persephonae</name>
    <dbReference type="NCBI Taxonomy" id="2218525"/>
    <lineage>
        <taxon>Bacteria</taxon>
        <taxon>Bacillati</taxon>
        <taxon>Candidatus Margulisiibacteriota</taxon>
        <taxon>Candidatus Termititenacia</taxon>
        <taxon>Candidatus Termititenacales</taxon>
        <taxon>Candidatus Termititenacaceae</taxon>
        <taxon>Candidatus Termititenax</taxon>
    </lineage>
</organism>
<gene>
    <name evidence="1" type="primary">rmlD</name>
    <name evidence="1" type="ORF">NO2_1363</name>
</gene>
<dbReference type="Gene3D" id="3.90.25.10">
    <property type="entry name" value="UDP-galactose 4-epimerase, domain 1"/>
    <property type="match status" value="1"/>
</dbReference>
<reference evidence="1 2" key="1">
    <citation type="journal article" date="2019" name="ISME J.">
        <title>Genome analyses of uncultured TG2/ZB3 bacteria in 'Margulisbacteria' specifically attached to ectosymbiotic spirochetes of protists in the termite gut.</title>
        <authorList>
            <person name="Utami Y.D."/>
            <person name="Kuwahara H."/>
            <person name="Igai K."/>
            <person name="Murakami T."/>
            <person name="Sugaya K."/>
            <person name="Morikawa T."/>
            <person name="Nagura Y."/>
            <person name="Yuki M."/>
            <person name="Deevong P."/>
            <person name="Inoue T."/>
            <person name="Kihara K."/>
            <person name="Lo N."/>
            <person name="Yamada A."/>
            <person name="Ohkuma M."/>
            <person name="Hongoh Y."/>
        </authorList>
    </citation>
    <scope>NUCLEOTIDE SEQUENCE [LARGE SCALE GENOMIC DNA]</scope>
    <source>
        <strain evidence="1">NkOx7-02</strain>
    </source>
</reference>
<dbReference type="Gene3D" id="3.40.50.720">
    <property type="entry name" value="NAD(P)-binding Rossmann-like Domain"/>
    <property type="match status" value="1"/>
</dbReference>
<proteinExistence type="predicted"/>
<dbReference type="EMBL" id="BGZO01000060">
    <property type="protein sequence ID" value="GBR76881.1"/>
    <property type="molecule type" value="Genomic_DNA"/>
</dbReference>
<comment type="caution">
    <text evidence="1">The sequence shown here is derived from an EMBL/GenBank/DDBJ whole genome shotgun (WGS) entry which is preliminary data.</text>
</comment>
<dbReference type="InterPro" id="IPR036291">
    <property type="entry name" value="NAD(P)-bd_dom_sf"/>
</dbReference>
<accession>A0A388TIU7</accession>
<dbReference type="Proteomes" id="UP000275925">
    <property type="component" value="Unassembled WGS sequence"/>
</dbReference>
<feature type="non-terminal residue" evidence="1">
    <location>
        <position position="1"/>
    </location>
</feature>
<protein>
    <submittedName>
        <fullName evidence="1">dTDP-4-dehydrorhamnose reductase</fullName>
    </submittedName>
</protein>
<dbReference type="AlphaFoldDB" id="A0A388TIU7"/>
<name>A0A388TIU7_9BACT</name>
<dbReference type="SUPFAM" id="SSF51735">
    <property type="entry name" value="NAD(P)-binding Rossmann-fold domains"/>
    <property type="match status" value="1"/>
</dbReference>
<evidence type="ECO:0000313" key="1">
    <source>
        <dbReference type="EMBL" id="GBR76881.1"/>
    </source>
</evidence>
<sequence length="160" mass="17584">FVTSKPKLFALTNGKSLIIRTNIVGFRGQAERPTFVEWAINSLRNKSEMTLFVDYYTSSISVAQFSRALFDLLSMETSPCGILNLASPMVSNKREFIVEIAKQFGFSLEKAKDGSVAGLTSQRANSLGLDVTKAETLLGYSLPSLADVVKQLRDEYANAC</sequence>